<evidence type="ECO:0000313" key="4">
    <source>
        <dbReference type="Proteomes" id="UP000472335"/>
    </source>
</evidence>
<sequence>MITGSGGTPPPATPPAPAFGYPQQHPQPTGYGHPQQPGAYGYPQQPGAWGATPAYAPPPGSTPPYGPGAGAPQEPPRRSGRSTVFLIVVALVVALAAGGSVYALMNGSGDSTRAGGDPTASPTTNASTTTDPTTDPTTQDPTTQPPTTAEENPEGGAIPTEYLGSWTAAIDGDTGPNTRRLTVQQGEVGDIVLSLTADGPADEADDGTYHCVFQAELAETPTADGPLRIGPSTVTVGEPAASCSPGEATELTILPDGRLRRVTTSNGGELTYTKAN</sequence>
<evidence type="ECO:0008006" key="5">
    <source>
        <dbReference type="Google" id="ProtNLM"/>
    </source>
</evidence>
<dbReference type="AlphaFoldDB" id="A0A6G4VMW8"/>
<feature type="compositionally biased region" description="Low complexity" evidence="1">
    <location>
        <begin position="30"/>
        <end position="54"/>
    </location>
</feature>
<feature type="region of interest" description="Disordered" evidence="1">
    <location>
        <begin position="1"/>
        <end position="79"/>
    </location>
</feature>
<keyword evidence="2" id="KW-0472">Membrane</keyword>
<keyword evidence="2" id="KW-0812">Transmembrane</keyword>
<evidence type="ECO:0000313" key="3">
    <source>
        <dbReference type="EMBL" id="NGO15446.1"/>
    </source>
</evidence>
<proteinExistence type="predicted"/>
<feature type="transmembrane region" description="Helical" evidence="2">
    <location>
        <begin position="84"/>
        <end position="105"/>
    </location>
</feature>
<keyword evidence="4" id="KW-1185">Reference proteome</keyword>
<feature type="compositionally biased region" description="Pro residues" evidence="1">
    <location>
        <begin position="55"/>
        <end position="66"/>
    </location>
</feature>
<dbReference type="Proteomes" id="UP000472335">
    <property type="component" value="Unassembled WGS sequence"/>
</dbReference>
<name>A0A6G4VMW8_9ACTN</name>
<dbReference type="EMBL" id="JAAKZY010000391">
    <property type="protein sequence ID" value="NGO15446.1"/>
    <property type="molecule type" value="Genomic_DNA"/>
</dbReference>
<feature type="compositionally biased region" description="Low complexity" evidence="1">
    <location>
        <begin position="118"/>
        <end position="150"/>
    </location>
</feature>
<gene>
    <name evidence="3" type="ORF">G5C60_49710</name>
</gene>
<protein>
    <recommendedName>
        <fullName evidence="5">Serine/threonine protein kinase</fullName>
    </recommendedName>
</protein>
<organism evidence="3 4">
    <name type="scientific">Streptomyces scabichelini</name>
    <dbReference type="NCBI Taxonomy" id="2711217"/>
    <lineage>
        <taxon>Bacteria</taxon>
        <taxon>Bacillati</taxon>
        <taxon>Actinomycetota</taxon>
        <taxon>Actinomycetes</taxon>
        <taxon>Kitasatosporales</taxon>
        <taxon>Streptomycetaceae</taxon>
        <taxon>Streptomyces</taxon>
    </lineage>
</organism>
<accession>A0A6G4VMW8</accession>
<feature type="compositionally biased region" description="Pro residues" evidence="1">
    <location>
        <begin position="8"/>
        <end position="17"/>
    </location>
</feature>
<reference evidence="3 4" key="1">
    <citation type="submission" date="2020-02" db="EMBL/GenBank/DDBJ databases">
        <title>Whole-genome analyses of novel actinobacteria.</title>
        <authorList>
            <person name="Sahin N."/>
            <person name="Gencbay T."/>
        </authorList>
    </citation>
    <scope>NUCLEOTIDE SEQUENCE [LARGE SCALE GENOMIC DNA]</scope>
    <source>
        <strain evidence="3 4">HC44</strain>
    </source>
</reference>
<evidence type="ECO:0000256" key="2">
    <source>
        <dbReference type="SAM" id="Phobius"/>
    </source>
</evidence>
<keyword evidence="2" id="KW-1133">Transmembrane helix</keyword>
<feature type="region of interest" description="Disordered" evidence="1">
    <location>
        <begin position="111"/>
        <end position="160"/>
    </location>
</feature>
<evidence type="ECO:0000256" key="1">
    <source>
        <dbReference type="SAM" id="MobiDB-lite"/>
    </source>
</evidence>
<comment type="caution">
    <text evidence="3">The sequence shown here is derived from an EMBL/GenBank/DDBJ whole genome shotgun (WGS) entry which is preliminary data.</text>
</comment>